<sequence>MNEQSASRIEREATVPEAAAGRRLDAVLAELFPEFSRSRLQRWLRDGELTVNGDSPRGRTAVKGGERISLAATQSEEGVVTAEPIPLDIVHEDESILVINKPAGLVVHPGAGNADGTLQNALLHHDADLGGLPRGGIVHRLDRDTTGLMVVAKTLAAHTHLVEQLQARSVGREYLALVGGTFTAGGRVDAPVGRHPRDRLRMAVREARDNNGDLIGTNVKPAVTHYRIEERFPAHTLLRCKLETGRTHQIRVHMAHIHHRIVGDPLYGGRLGLPGGMDEMPAPDGEWPPRRPDGPPPTVGDCLRRFHRQALHAETLALVHPASGETLRWTVSPPDDFAALLAALRVHRDQVAAEAEGDGRWRP</sequence>
<comment type="catalytic activity">
    <reaction evidence="6">
        <text>a uridine in RNA = a pseudouridine in RNA</text>
        <dbReference type="Rhea" id="RHEA:48348"/>
        <dbReference type="Rhea" id="RHEA-COMP:12068"/>
        <dbReference type="Rhea" id="RHEA-COMP:12069"/>
        <dbReference type="ChEBI" id="CHEBI:65314"/>
        <dbReference type="ChEBI" id="CHEBI:65315"/>
    </reaction>
</comment>
<evidence type="ECO:0000256" key="1">
    <source>
        <dbReference type="ARBA" id="ARBA00010876"/>
    </source>
</evidence>
<keyword evidence="11" id="KW-1185">Reference proteome</keyword>
<dbReference type="InterPro" id="IPR020103">
    <property type="entry name" value="PsdUridine_synth_cat_dom_sf"/>
</dbReference>
<dbReference type="RefSeq" id="WP_130503387.1">
    <property type="nucleotide sequence ID" value="NZ_SHLI01000001.1"/>
</dbReference>
<dbReference type="InterPro" id="IPR036986">
    <property type="entry name" value="S4_RNA-bd_sf"/>
</dbReference>
<evidence type="ECO:0000256" key="2">
    <source>
        <dbReference type="ARBA" id="ARBA00023235"/>
    </source>
</evidence>
<feature type="active site" evidence="4">
    <location>
        <position position="142"/>
    </location>
</feature>
<dbReference type="GO" id="GO:0003723">
    <property type="term" value="F:RNA binding"/>
    <property type="evidence" value="ECO:0007669"/>
    <property type="project" value="UniProtKB-KW"/>
</dbReference>
<evidence type="ECO:0000259" key="9">
    <source>
        <dbReference type="Pfam" id="PF01479"/>
    </source>
</evidence>
<evidence type="ECO:0000313" key="11">
    <source>
        <dbReference type="Proteomes" id="UP000292298"/>
    </source>
</evidence>
<accession>A0A4Q8D178</accession>
<comment type="similarity">
    <text evidence="1 6">Belongs to the pseudouridine synthase RluA family.</text>
</comment>
<name>A0A4Q8D178_9GAMM</name>
<evidence type="ECO:0000256" key="4">
    <source>
        <dbReference type="PIRSR" id="PIRSR606225-1"/>
    </source>
</evidence>
<keyword evidence="5" id="KW-0694">RNA-binding</keyword>
<dbReference type="InterPro" id="IPR050188">
    <property type="entry name" value="RluA_PseudoU_synthase"/>
</dbReference>
<keyword evidence="2 6" id="KW-0413">Isomerase</keyword>
<gene>
    <name evidence="10" type="ORF">EV698_1411</name>
</gene>
<dbReference type="GO" id="GO:0160140">
    <property type="term" value="F:23S rRNA pseudouridine(1911/1915/1917) synthase activity"/>
    <property type="evidence" value="ECO:0007669"/>
    <property type="project" value="UniProtKB-EC"/>
</dbReference>
<dbReference type="InterPro" id="IPR006145">
    <property type="entry name" value="PsdUridine_synth_RsuA/RluA"/>
</dbReference>
<dbReference type="PANTHER" id="PTHR21600:SF44">
    <property type="entry name" value="RIBOSOMAL LARGE SUBUNIT PSEUDOURIDINE SYNTHASE D"/>
    <property type="match status" value="1"/>
</dbReference>
<dbReference type="InterPro" id="IPR006225">
    <property type="entry name" value="PsdUridine_synth_RluC/D"/>
</dbReference>
<dbReference type="EMBL" id="SHLI01000001">
    <property type="protein sequence ID" value="RZU99131.1"/>
    <property type="molecule type" value="Genomic_DNA"/>
</dbReference>
<dbReference type="NCBIfam" id="TIGR00005">
    <property type="entry name" value="rluA_subfam"/>
    <property type="match status" value="1"/>
</dbReference>
<evidence type="ECO:0000256" key="6">
    <source>
        <dbReference type="RuleBase" id="RU362028"/>
    </source>
</evidence>
<reference evidence="10 11" key="1">
    <citation type="submission" date="2019-02" db="EMBL/GenBank/DDBJ databases">
        <title>Genomic Encyclopedia of Type Strains, Phase IV (KMG-IV): sequencing the most valuable type-strain genomes for metagenomic binning, comparative biology and taxonomic classification.</title>
        <authorList>
            <person name="Goeker M."/>
        </authorList>
    </citation>
    <scope>NUCLEOTIDE SEQUENCE [LARGE SCALE GENOMIC DNA]</scope>
    <source>
        <strain evidence="10 11">DSM 21056</strain>
    </source>
</reference>
<comment type="catalytic activity">
    <reaction evidence="3">
        <text>uridine(1911/1915/1917) in 23S rRNA = pseudouridine(1911/1915/1917) in 23S rRNA</text>
        <dbReference type="Rhea" id="RHEA:42524"/>
        <dbReference type="Rhea" id="RHEA-COMP:10097"/>
        <dbReference type="Rhea" id="RHEA-COMP:10098"/>
        <dbReference type="ChEBI" id="CHEBI:65314"/>
        <dbReference type="ChEBI" id="CHEBI:65315"/>
        <dbReference type="EC" id="5.4.99.23"/>
    </reaction>
</comment>
<feature type="region of interest" description="Disordered" evidence="7">
    <location>
        <begin position="277"/>
        <end position="296"/>
    </location>
</feature>
<organism evidence="10 11">
    <name type="scientific">Spiribacter vilamensis</name>
    <dbReference type="NCBI Taxonomy" id="531306"/>
    <lineage>
        <taxon>Bacteria</taxon>
        <taxon>Pseudomonadati</taxon>
        <taxon>Pseudomonadota</taxon>
        <taxon>Gammaproteobacteria</taxon>
        <taxon>Chromatiales</taxon>
        <taxon>Ectothiorhodospiraceae</taxon>
        <taxon>Spiribacter</taxon>
    </lineage>
</organism>
<dbReference type="InterPro" id="IPR002942">
    <property type="entry name" value="S4_RNA-bd"/>
</dbReference>
<dbReference type="PROSITE" id="PS01129">
    <property type="entry name" value="PSI_RLU"/>
    <property type="match status" value="1"/>
</dbReference>
<dbReference type="SUPFAM" id="SSF55120">
    <property type="entry name" value="Pseudouridine synthase"/>
    <property type="match status" value="1"/>
</dbReference>
<dbReference type="CDD" id="cd00165">
    <property type="entry name" value="S4"/>
    <property type="match status" value="1"/>
</dbReference>
<dbReference type="CDD" id="cd02869">
    <property type="entry name" value="PseudoU_synth_RluA_like"/>
    <property type="match status" value="1"/>
</dbReference>
<comment type="caution">
    <text evidence="10">The sequence shown here is derived from an EMBL/GenBank/DDBJ whole genome shotgun (WGS) entry which is preliminary data.</text>
</comment>
<dbReference type="Gene3D" id="3.10.290.10">
    <property type="entry name" value="RNA-binding S4 domain"/>
    <property type="match status" value="1"/>
</dbReference>
<dbReference type="Pfam" id="PF00849">
    <property type="entry name" value="PseudoU_synth_2"/>
    <property type="match status" value="1"/>
</dbReference>
<dbReference type="EC" id="5.4.99.-" evidence="6"/>
<comment type="function">
    <text evidence="6">Responsible for synthesis of pseudouridine from uracil.</text>
</comment>
<dbReference type="Proteomes" id="UP000292298">
    <property type="component" value="Unassembled WGS sequence"/>
</dbReference>
<dbReference type="Pfam" id="PF01479">
    <property type="entry name" value="S4"/>
    <property type="match status" value="1"/>
</dbReference>
<evidence type="ECO:0000256" key="7">
    <source>
        <dbReference type="SAM" id="MobiDB-lite"/>
    </source>
</evidence>
<evidence type="ECO:0000313" key="10">
    <source>
        <dbReference type="EMBL" id="RZU99131.1"/>
    </source>
</evidence>
<dbReference type="GO" id="GO:0000455">
    <property type="term" value="P:enzyme-directed rRNA pseudouridine synthesis"/>
    <property type="evidence" value="ECO:0007669"/>
    <property type="project" value="TreeGrafter"/>
</dbReference>
<dbReference type="SUPFAM" id="SSF55174">
    <property type="entry name" value="Alpha-L RNA-binding motif"/>
    <property type="match status" value="1"/>
</dbReference>
<dbReference type="PANTHER" id="PTHR21600">
    <property type="entry name" value="MITOCHONDRIAL RNA PSEUDOURIDINE SYNTHASE"/>
    <property type="match status" value="1"/>
</dbReference>
<feature type="domain" description="Pseudouridine synthase RsuA/RluA-like" evidence="8">
    <location>
        <begin position="96"/>
        <end position="256"/>
    </location>
</feature>
<dbReference type="InterPro" id="IPR006224">
    <property type="entry name" value="PsdUridine_synth_RluA-like_CS"/>
</dbReference>
<dbReference type="OrthoDB" id="9807829at2"/>
<dbReference type="Gene3D" id="3.30.2350.10">
    <property type="entry name" value="Pseudouridine synthase"/>
    <property type="match status" value="1"/>
</dbReference>
<dbReference type="PROSITE" id="PS50889">
    <property type="entry name" value="S4"/>
    <property type="match status" value="1"/>
</dbReference>
<protein>
    <recommendedName>
        <fullName evidence="6">Pseudouridine synthase</fullName>
        <ecNumber evidence="6">5.4.99.-</ecNumber>
    </recommendedName>
</protein>
<evidence type="ECO:0000256" key="5">
    <source>
        <dbReference type="PROSITE-ProRule" id="PRU00182"/>
    </source>
</evidence>
<evidence type="ECO:0000256" key="3">
    <source>
        <dbReference type="ARBA" id="ARBA00036882"/>
    </source>
</evidence>
<proteinExistence type="inferred from homology"/>
<dbReference type="AlphaFoldDB" id="A0A4Q8D178"/>
<feature type="domain" description="RNA-binding S4" evidence="9">
    <location>
        <begin position="22"/>
        <end position="54"/>
    </location>
</feature>
<evidence type="ECO:0000259" key="8">
    <source>
        <dbReference type="Pfam" id="PF00849"/>
    </source>
</evidence>